<keyword evidence="1" id="KW-0732">Signal</keyword>
<dbReference type="KEGG" id="salo:EF888_13380"/>
<comment type="caution">
    <text evidence="2">The sequence shown here is derived from an EMBL/GenBank/DDBJ whole genome shotgun (WGS) entry which is preliminary data.</text>
</comment>
<evidence type="ECO:0000313" key="2">
    <source>
        <dbReference type="EMBL" id="PWK57514.1"/>
    </source>
</evidence>
<evidence type="ECO:0000313" key="3">
    <source>
        <dbReference type="Proteomes" id="UP000245390"/>
    </source>
</evidence>
<gene>
    <name evidence="2" type="ORF">C8D95_102157</name>
</gene>
<organism evidence="2 3">
    <name type="scientific">Silicimonas algicola</name>
    <dbReference type="NCBI Taxonomy" id="1826607"/>
    <lineage>
        <taxon>Bacteria</taxon>
        <taxon>Pseudomonadati</taxon>
        <taxon>Pseudomonadota</taxon>
        <taxon>Alphaproteobacteria</taxon>
        <taxon>Rhodobacterales</taxon>
        <taxon>Paracoccaceae</taxon>
    </lineage>
</organism>
<keyword evidence="3" id="KW-1185">Reference proteome</keyword>
<dbReference type="Proteomes" id="UP000245390">
    <property type="component" value="Unassembled WGS sequence"/>
</dbReference>
<dbReference type="EMBL" id="QGGV01000002">
    <property type="protein sequence ID" value="PWK57514.1"/>
    <property type="molecule type" value="Genomic_DNA"/>
</dbReference>
<dbReference type="AlphaFoldDB" id="A0A316G9D9"/>
<feature type="signal peptide" evidence="1">
    <location>
        <begin position="1"/>
        <end position="16"/>
    </location>
</feature>
<evidence type="ECO:0000256" key="1">
    <source>
        <dbReference type="SAM" id="SignalP"/>
    </source>
</evidence>
<name>A0A316G9D9_9RHOB</name>
<sequence length="145" mass="14810">MKHVLLLFCLALAACAAGPTKRLTPGPSSTRPLSALHIAGETTTSRTVVQIVSDAAGYGLSVHVGRSDGHWPSVERAMIDGKRTGWRHVGRIPAGTMLAESGVIALSTDAVTQASGAGMTLTLCGASGCETSQGPAGLFKQALVE</sequence>
<dbReference type="PROSITE" id="PS51257">
    <property type="entry name" value="PROKAR_LIPOPROTEIN"/>
    <property type="match status" value="1"/>
</dbReference>
<proteinExistence type="predicted"/>
<reference evidence="2 3" key="1">
    <citation type="submission" date="2018-05" db="EMBL/GenBank/DDBJ databases">
        <title>Genomic Encyclopedia of Type Strains, Phase IV (KMG-IV): sequencing the most valuable type-strain genomes for metagenomic binning, comparative biology and taxonomic classification.</title>
        <authorList>
            <person name="Goeker M."/>
        </authorList>
    </citation>
    <scope>NUCLEOTIDE SEQUENCE [LARGE SCALE GENOMIC DNA]</scope>
    <source>
        <strain evidence="2 3">DSM 103371</strain>
    </source>
</reference>
<accession>A0A316G9D9</accession>
<dbReference type="RefSeq" id="WP_109758120.1">
    <property type="nucleotide sequence ID" value="NZ_CP034588.1"/>
</dbReference>
<protein>
    <recommendedName>
        <fullName evidence="4">Lipoprotein</fullName>
    </recommendedName>
</protein>
<feature type="chain" id="PRO_5016395454" description="Lipoprotein" evidence="1">
    <location>
        <begin position="17"/>
        <end position="145"/>
    </location>
</feature>
<evidence type="ECO:0008006" key="4">
    <source>
        <dbReference type="Google" id="ProtNLM"/>
    </source>
</evidence>